<comment type="subunit">
    <text evidence="4">Complex I is composed of 45 different subunits.</text>
</comment>
<evidence type="ECO:0000256" key="13">
    <source>
        <dbReference type="ARBA" id="ARBA00023128"/>
    </source>
</evidence>
<protein>
    <recommendedName>
        <fullName evidence="5">NADH dehydrogenase [ubiquinone] 1 alpha subcomplex subunit 3</fullName>
    </recommendedName>
    <alternativeName>
        <fullName evidence="15">Complex I-B9</fullName>
    </alternativeName>
    <alternativeName>
        <fullName evidence="16">NADH-ubiquinone oxidoreductase B9 subunit</fullName>
    </alternativeName>
</protein>
<name>A0A4W6FGI6_LATCA</name>
<keyword evidence="14 17" id="KW-0472">Membrane</keyword>
<evidence type="ECO:0000256" key="8">
    <source>
        <dbReference type="ARBA" id="ARBA00022692"/>
    </source>
</evidence>
<keyword evidence="7" id="KW-0679">Respiratory chain</keyword>
<dbReference type="OrthoDB" id="199366at2759"/>
<keyword evidence="19" id="KW-1185">Reference proteome</keyword>
<evidence type="ECO:0000256" key="6">
    <source>
        <dbReference type="ARBA" id="ARBA00022448"/>
    </source>
</evidence>
<dbReference type="GO" id="GO:0045271">
    <property type="term" value="C:respiratory chain complex I"/>
    <property type="evidence" value="ECO:0007669"/>
    <property type="project" value="InterPro"/>
</dbReference>
<evidence type="ECO:0000256" key="5">
    <source>
        <dbReference type="ARBA" id="ARBA00016391"/>
    </source>
</evidence>
<dbReference type="GeneTree" id="ENSGT00390000004322"/>
<evidence type="ECO:0000256" key="1">
    <source>
        <dbReference type="ARBA" id="ARBA00003195"/>
    </source>
</evidence>
<keyword evidence="10" id="KW-0249">Electron transport</keyword>
<comment type="subcellular location">
    <subcellularLocation>
        <location evidence="2">Mitochondrion inner membrane</location>
        <topology evidence="2">Single-pass membrane protein</topology>
    </subcellularLocation>
</comment>
<dbReference type="AlphaFoldDB" id="A0A4W6FGI6"/>
<evidence type="ECO:0000256" key="7">
    <source>
        <dbReference type="ARBA" id="ARBA00022660"/>
    </source>
</evidence>
<evidence type="ECO:0000256" key="14">
    <source>
        <dbReference type="ARBA" id="ARBA00023136"/>
    </source>
</evidence>
<organism evidence="18 19">
    <name type="scientific">Lates calcarifer</name>
    <name type="common">Barramundi</name>
    <name type="synonym">Holocentrus calcarifer</name>
    <dbReference type="NCBI Taxonomy" id="8187"/>
    <lineage>
        <taxon>Eukaryota</taxon>
        <taxon>Metazoa</taxon>
        <taxon>Chordata</taxon>
        <taxon>Craniata</taxon>
        <taxon>Vertebrata</taxon>
        <taxon>Euteleostomi</taxon>
        <taxon>Actinopterygii</taxon>
        <taxon>Neopterygii</taxon>
        <taxon>Teleostei</taxon>
        <taxon>Neoteleostei</taxon>
        <taxon>Acanthomorphata</taxon>
        <taxon>Carangaria</taxon>
        <taxon>Carangaria incertae sedis</taxon>
        <taxon>Centropomidae</taxon>
        <taxon>Lates</taxon>
    </lineage>
</organism>
<keyword evidence="13" id="KW-0496">Mitochondrion</keyword>
<reference evidence="20" key="2">
    <citation type="submission" date="2025-04" db="UniProtKB">
        <authorList>
            <consortium name="RefSeq"/>
        </authorList>
    </citation>
    <scope>IDENTIFICATION</scope>
    <source>
        <tissue evidence="20">Brain</tissue>
    </source>
</reference>
<evidence type="ECO:0000256" key="9">
    <source>
        <dbReference type="ARBA" id="ARBA00022792"/>
    </source>
</evidence>
<proteinExistence type="inferred from homology"/>
<evidence type="ECO:0000256" key="16">
    <source>
        <dbReference type="ARBA" id="ARBA00032035"/>
    </source>
</evidence>
<dbReference type="RefSeq" id="XP_018535898.1">
    <property type="nucleotide sequence ID" value="XM_018680382.2"/>
</dbReference>
<keyword evidence="6" id="KW-0813">Transport</keyword>
<dbReference type="Proteomes" id="UP000694890">
    <property type="component" value="Linkage group LG15"/>
</dbReference>
<sequence>MFMCDGRRKNTSLSSYYISHEHLLGSTTADNMARIAAFLKNAWNKEPVIMASCVIGALGFALPLISPMTKYSGMINSAVPYNYPVPVRDDGNMPEIPAHPCEPKGNNLEWLKNL</sequence>
<feature type="transmembrane region" description="Helical" evidence="17">
    <location>
        <begin position="48"/>
        <end position="65"/>
    </location>
</feature>
<keyword evidence="8 17" id="KW-0812">Transmembrane</keyword>
<evidence type="ECO:0000313" key="18">
    <source>
        <dbReference type="Ensembl" id="ENSLCAP00010049534.1"/>
    </source>
</evidence>
<dbReference type="GO" id="GO:0005743">
    <property type="term" value="C:mitochondrial inner membrane"/>
    <property type="evidence" value="ECO:0007669"/>
    <property type="project" value="UniProtKB-SubCell"/>
</dbReference>
<dbReference type="STRING" id="8187.ENSLCAP00010049534"/>
<comment type="function">
    <text evidence="1">Accessory subunit of the mitochondrial membrane respiratory chain NADH dehydrogenase (Complex I), that is believed not to be involved in catalysis. Complex I functions in the transfer of electrons from NADH to the respiratory chain. The immediate electron acceptor for the enzyme is believed to be ubiquinone.</text>
</comment>
<keyword evidence="11 17" id="KW-1133">Transmembrane helix</keyword>
<evidence type="ECO:0000256" key="10">
    <source>
        <dbReference type="ARBA" id="ARBA00022982"/>
    </source>
</evidence>
<evidence type="ECO:0000256" key="3">
    <source>
        <dbReference type="ARBA" id="ARBA00008253"/>
    </source>
</evidence>
<dbReference type="InParanoid" id="A0A4W6FGI6"/>
<reference evidence="18" key="3">
    <citation type="submission" date="2025-05" db="UniProtKB">
        <authorList>
            <consortium name="Ensembl"/>
        </authorList>
    </citation>
    <scope>IDENTIFICATION</scope>
</reference>
<dbReference type="KEGG" id="lcf:108885886"/>
<gene>
    <name evidence="18" type="primary">NDUFA3</name>
    <name evidence="20" type="synonym">ndufa3</name>
</gene>
<dbReference type="Proteomes" id="UP000314980">
    <property type="component" value="Unassembled WGS sequence"/>
</dbReference>
<evidence type="ECO:0000256" key="2">
    <source>
        <dbReference type="ARBA" id="ARBA00004434"/>
    </source>
</evidence>
<evidence type="ECO:0000256" key="4">
    <source>
        <dbReference type="ARBA" id="ARBA00011533"/>
    </source>
</evidence>
<dbReference type="GeneID" id="108885886"/>
<reference evidence="19" key="1">
    <citation type="submission" date="2015-09" db="EMBL/GenBank/DDBJ databases">
        <authorList>
            <person name="Sai Rama Sridatta P."/>
        </authorList>
    </citation>
    <scope>NUCLEOTIDE SEQUENCE [LARGE SCALE GENOMIC DNA]</scope>
</reference>
<dbReference type="PANTHER" id="PTHR15221">
    <property type="entry name" value="NADH DEHYDROGENASE [UBIQUINONE] 1 ALPHA SUBCOMPLEX SUBUNIT 3"/>
    <property type="match status" value="1"/>
</dbReference>
<evidence type="ECO:0000256" key="17">
    <source>
        <dbReference type="SAM" id="Phobius"/>
    </source>
</evidence>
<keyword evidence="12" id="KW-0007">Acetylation</keyword>
<evidence type="ECO:0000256" key="12">
    <source>
        <dbReference type="ARBA" id="ARBA00022990"/>
    </source>
</evidence>
<keyword evidence="9" id="KW-0999">Mitochondrion inner membrane</keyword>
<evidence type="ECO:0000313" key="19">
    <source>
        <dbReference type="Proteomes" id="UP000314980"/>
    </source>
</evidence>
<dbReference type="CTD" id="4696"/>
<dbReference type="CDD" id="cd22902">
    <property type="entry name" value="NDUFA3"/>
    <property type="match status" value="1"/>
</dbReference>
<dbReference type="Ensembl" id="ENSLCAT00010050777.1">
    <property type="protein sequence ID" value="ENSLCAP00010049534.1"/>
    <property type="gene ID" value="ENSLCAG00010023050.1"/>
</dbReference>
<dbReference type="InterPro" id="IPR026626">
    <property type="entry name" value="NDUFA3"/>
</dbReference>
<evidence type="ECO:0000256" key="11">
    <source>
        <dbReference type="ARBA" id="ARBA00022989"/>
    </source>
</evidence>
<accession>A0A4W6FGI6</accession>
<dbReference type="PANTHER" id="PTHR15221:SF0">
    <property type="entry name" value="NADH DEHYDROGENASE [UBIQUINONE] 1 ALPHA SUBCOMPLEX SUBUNIT 3"/>
    <property type="match status" value="1"/>
</dbReference>
<comment type="similarity">
    <text evidence="3">Belongs to the complex I NDUFA3 subunit family.</text>
</comment>
<evidence type="ECO:0000313" key="20">
    <source>
        <dbReference type="RefSeq" id="XP_018535898.1"/>
    </source>
</evidence>
<evidence type="ECO:0000256" key="15">
    <source>
        <dbReference type="ARBA" id="ARBA00031425"/>
    </source>
</evidence>
<dbReference type="Pfam" id="PF14987">
    <property type="entry name" value="NADHdh_A3"/>
    <property type="match status" value="1"/>
</dbReference>